<dbReference type="Pfam" id="PF13853">
    <property type="entry name" value="7tm_4"/>
    <property type="match status" value="1"/>
</dbReference>
<keyword evidence="8 11" id="KW-0472">Membrane</keyword>
<dbReference type="InterPro" id="IPR000725">
    <property type="entry name" value="Olfact_rcpt"/>
</dbReference>
<keyword evidence="6 11" id="KW-1133">Transmembrane helix</keyword>
<dbReference type="GO" id="GO:0005886">
    <property type="term" value="C:plasma membrane"/>
    <property type="evidence" value="ECO:0007669"/>
    <property type="project" value="UniProtKB-SubCell"/>
</dbReference>
<dbReference type="AlphaFoldDB" id="A0A1A6GNS3"/>
<dbReference type="GO" id="GO:0004984">
    <property type="term" value="F:olfactory receptor activity"/>
    <property type="evidence" value="ECO:0007669"/>
    <property type="project" value="InterPro"/>
</dbReference>
<keyword evidence="9" id="KW-0675">Receptor</keyword>
<dbReference type="EMBL" id="LZPO01076783">
    <property type="protein sequence ID" value="OBS67846.1"/>
    <property type="molecule type" value="Genomic_DNA"/>
</dbReference>
<feature type="non-terminal residue" evidence="13">
    <location>
        <position position="85"/>
    </location>
</feature>
<keyword evidence="4 11" id="KW-0812">Transmembrane</keyword>
<keyword evidence="2" id="KW-1003">Cell membrane</keyword>
<name>A0A1A6GNS3_NEOLE</name>
<gene>
    <name evidence="13" type="ORF">A6R68_03613</name>
</gene>
<evidence type="ECO:0000256" key="3">
    <source>
        <dbReference type="ARBA" id="ARBA00022606"/>
    </source>
</evidence>
<keyword evidence="10" id="KW-0807">Transducer</keyword>
<dbReference type="Gene3D" id="1.20.1070.10">
    <property type="entry name" value="Rhodopsin 7-helix transmembrane proteins"/>
    <property type="match status" value="1"/>
</dbReference>
<evidence type="ECO:0000256" key="5">
    <source>
        <dbReference type="ARBA" id="ARBA00022725"/>
    </source>
</evidence>
<evidence type="ECO:0000256" key="1">
    <source>
        <dbReference type="ARBA" id="ARBA00004651"/>
    </source>
</evidence>
<accession>A0A1A6GNS3</accession>
<evidence type="ECO:0000313" key="14">
    <source>
        <dbReference type="Proteomes" id="UP000092124"/>
    </source>
</evidence>
<reference evidence="13 14" key="1">
    <citation type="submission" date="2016-06" db="EMBL/GenBank/DDBJ databases">
        <title>The Draft Genome Sequence and Annotation of the Desert Woodrat Neotoma lepida.</title>
        <authorList>
            <person name="Campbell M."/>
            <person name="Oakeson K.F."/>
            <person name="Yandell M."/>
            <person name="Halpert J.R."/>
            <person name="Dearing D."/>
        </authorList>
    </citation>
    <scope>NUCLEOTIDE SEQUENCE [LARGE SCALE GENOMIC DNA]</scope>
    <source>
        <strain evidence="13">417</strain>
        <tissue evidence="13">Liver</tissue>
    </source>
</reference>
<keyword evidence="14" id="KW-1185">Reference proteome</keyword>
<organism evidence="13 14">
    <name type="scientific">Neotoma lepida</name>
    <name type="common">Desert woodrat</name>
    <dbReference type="NCBI Taxonomy" id="56216"/>
    <lineage>
        <taxon>Eukaryota</taxon>
        <taxon>Metazoa</taxon>
        <taxon>Chordata</taxon>
        <taxon>Craniata</taxon>
        <taxon>Vertebrata</taxon>
        <taxon>Euteleostomi</taxon>
        <taxon>Mammalia</taxon>
        <taxon>Eutheria</taxon>
        <taxon>Euarchontoglires</taxon>
        <taxon>Glires</taxon>
        <taxon>Rodentia</taxon>
        <taxon>Myomorpha</taxon>
        <taxon>Muroidea</taxon>
        <taxon>Cricetidae</taxon>
        <taxon>Neotominae</taxon>
        <taxon>Neotoma</taxon>
    </lineage>
</organism>
<evidence type="ECO:0000313" key="13">
    <source>
        <dbReference type="EMBL" id="OBS67846.1"/>
    </source>
</evidence>
<evidence type="ECO:0000256" key="11">
    <source>
        <dbReference type="SAM" id="Phobius"/>
    </source>
</evidence>
<feature type="transmembrane region" description="Helical" evidence="11">
    <location>
        <begin position="25"/>
        <end position="48"/>
    </location>
</feature>
<evidence type="ECO:0000256" key="8">
    <source>
        <dbReference type="ARBA" id="ARBA00023136"/>
    </source>
</evidence>
<proteinExistence type="predicted"/>
<comment type="subcellular location">
    <subcellularLocation>
        <location evidence="1">Cell membrane</location>
        <topology evidence="1">Multi-pass membrane protein</topology>
    </subcellularLocation>
</comment>
<feature type="domain" description="G-protein coupled receptors family 1 profile" evidence="12">
    <location>
        <begin position="41"/>
        <end position="85"/>
    </location>
</feature>
<evidence type="ECO:0000256" key="2">
    <source>
        <dbReference type="ARBA" id="ARBA00022475"/>
    </source>
</evidence>
<evidence type="ECO:0000256" key="9">
    <source>
        <dbReference type="ARBA" id="ARBA00023170"/>
    </source>
</evidence>
<keyword evidence="3" id="KW-0716">Sensory transduction</keyword>
<evidence type="ECO:0000256" key="6">
    <source>
        <dbReference type="ARBA" id="ARBA00022989"/>
    </source>
</evidence>
<dbReference type="STRING" id="56216.A0A1A6GNS3"/>
<keyword evidence="5" id="KW-0552">Olfaction</keyword>
<dbReference type="PROSITE" id="PS50262">
    <property type="entry name" value="G_PROTEIN_RECEP_F1_2"/>
    <property type="match status" value="1"/>
</dbReference>
<evidence type="ECO:0000256" key="10">
    <source>
        <dbReference type="ARBA" id="ARBA00023224"/>
    </source>
</evidence>
<dbReference type="SUPFAM" id="SSF81321">
    <property type="entry name" value="Family A G protein-coupled receptor-like"/>
    <property type="match status" value="1"/>
</dbReference>
<dbReference type="GO" id="GO:0004930">
    <property type="term" value="F:G protein-coupled receptor activity"/>
    <property type="evidence" value="ECO:0007669"/>
    <property type="project" value="UniProtKB-KW"/>
</dbReference>
<evidence type="ECO:0000259" key="12">
    <source>
        <dbReference type="PROSITE" id="PS50262"/>
    </source>
</evidence>
<keyword evidence="7" id="KW-0297">G-protein coupled receptor</keyword>
<dbReference type="PANTHER" id="PTHR48018">
    <property type="entry name" value="OLFACTORY RECEPTOR"/>
    <property type="match status" value="1"/>
</dbReference>
<comment type="caution">
    <text evidence="13">The sequence shown here is derived from an EMBL/GenBank/DDBJ whole genome shotgun (WGS) entry which is preliminary data.</text>
</comment>
<dbReference type="InterPro" id="IPR017452">
    <property type="entry name" value="GPCR_Rhodpsn_7TM"/>
</dbReference>
<dbReference type="OrthoDB" id="9679495at2759"/>
<dbReference type="Proteomes" id="UP000092124">
    <property type="component" value="Unassembled WGS sequence"/>
</dbReference>
<evidence type="ECO:0000256" key="7">
    <source>
        <dbReference type="ARBA" id="ARBA00023040"/>
    </source>
</evidence>
<protein>
    <recommendedName>
        <fullName evidence="12">G-protein coupled receptors family 1 profile domain-containing protein</fullName>
    </recommendedName>
</protein>
<sequence length="85" mass="9676">MAQSNDTKVTDFCLLGFGVQHDTHYVLFIVFLVIYVTSMVGNTGMILLINTNSRLQTPMYFFLQHLAFVDICYTSAITPKMLQSF</sequence>
<evidence type="ECO:0000256" key="4">
    <source>
        <dbReference type="ARBA" id="ARBA00022692"/>
    </source>
</evidence>